<keyword evidence="1" id="KW-0479">Metal-binding</keyword>
<evidence type="ECO:0000259" key="6">
    <source>
        <dbReference type="Pfam" id="PF18962"/>
    </source>
</evidence>
<dbReference type="SUPFAM" id="SSF49503">
    <property type="entry name" value="Cupredoxins"/>
    <property type="match status" value="1"/>
</dbReference>
<keyword evidence="2 4" id="KW-0732">Signal</keyword>
<dbReference type="GO" id="GO:0005507">
    <property type="term" value="F:copper ion binding"/>
    <property type="evidence" value="ECO:0007669"/>
    <property type="project" value="InterPro"/>
</dbReference>
<name>A0AAC9LK22_9FLAO</name>
<dbReference type="InterPro" id="IPR026444">
    <property type="entry name" value="Secre_tail"/>
</dbReference>
<feature type="domain" description="Secretion system C-terminal sorting" evidence="6">
    <location>
        <begin position="131"/>
        <end position="200"/>
    </location>
</feature>
<dbReference type="KEGG" id="lvn:BWR22_05760"/>
<evidence type="ECO:0000256" key="2">
    <source>
        <dbReference type="ARBA" id="ARBA00022729"/>
    </source>
</evidence>
<dbReference type="InterPro" id="IPR008972">
    <property type="entry name" value="Cupredoxin"/>
</dbReference>
<evidence type="ECO:0000256" key="4">
    <source>
        <dbReference type="SAM" id="SignalP"/>
    </source>
</evidence>
<dbReference type="EMBL" id="CP019352">
    <property type="protein sequence ID" value="APX99834.1"/>
    <property type="molecule type" value="Genomic_DNA"/>
</dbReference>
<feature type="signal peptide" evidence="4">
    <location>
        <begin position="1"/>
        <end position="18"/>
    </location>
</feature>
<dbReference type="AlphaFoldDB" id="A0AAC9LK22"/>
<evidence type="ECO:0000259" key="5">
    <source>
        <dbReference type="Pfam" id="PF00127"/>
    </source>
</evidence>
<dbReference type="InterPro" id="IPR000923">
    <property type="entry name" value="BlueCu_1"/>
</dbReference>
<sequence length="205" mass="22516">MKKLLFILSITMSLSLAAQVETVTIDWSFGSNPSASGNANTDRTIEIGDTVEWNWYASGSHNVVSSGGTETFNSGATTSTPGVNFSYTFTNLGSTDFVCQPHSGNMFGTITVVPEGTLGVQQFETPTKFSIFPNPGNNEMNINIPTLSDELQLEVFDLLGKRVYSEYLNGLNTKLNISKWKSGMYLVRLTSDNQDIKLTKRFVKL</sequence>
<gene>
    <name evidence="7" type="ORF">BWR22_05760</name>
</gene>
<feature type="chain" id="PRO_5042149700" description="Secreted protein (Por secretion system target)" evidence="4">
    <location>
        <begin position="19"/>
        <end position="205"/>
    </location>
</feature>
<reference evidence="7 8" key="1">
    <citation type="submission" date="2017-01" db="EMBL/GenBank/DDBJ databases">
        <title>Complete genome of Lacinutrix venerupis DOK2-8 isolated from seawater in Dokdo.</title>
        <authorList>
            <person name="Chi W.-J."/>
            <person name="Kim J.H."/>
        </authorList>
    </citation>
    <scope>NUCLEOTIDE SEQUENCE [LARGE SCALE GENOMIC DNA]</scope>
    <source>
        <strain evidence="7 8">DOK2-8</strain>
    </source>
</reference>
<dbReference type="Pfam" id="PF00127">
    <property type="entry name" value="Copper-bind"/>
    <property type="match status" value="1"/>
</dbReference>
<feature type="domain" description="Blue (type 1) copper" evidence="5">
    <location>
        <begin position="44"/>
        <end position="112"/>
    </location>
</feature>
<evidence type="ECO:0000313" key="7">
    <source>
        <dbReference type="EMBL" id="APX99834.1"/>
    </source>
</evidence>
<dbReference type="Gene3D" id="2.60.40.420">
    <property type="entry name" value="Cupredoxins - blue copper proteins"/>
    <property type="match status" value="1"/>
</dbReference>
<evidence type="ECO:0000313" key="8">
    <source>
        <dbReference type="Proteomes" id="UP000187506"/>
    </source>
</evidence>
<keyword evidence="8" id="KW-1185">Reference proteome</keyword>
<evidence type="ECO:0008006" key="9">
    <source>
        <dbReference type="Google" id="ProtNLM"/>
    </source>
</evidence>
<organism evidence="7 8">
    <name type="scientific">Lacinutrix venerupis</name>
    <dbReference type="NCBI Taxonomy" id="1486034"/>
    <lineage>
        <taxon>Bacteria</taxon>
        <taxon>Pseudomonadati</taxon>
        <taxon>Bacteroidota</taxon>
        <taxon>Flavobacteriia</taxon>
        <taxon>Flavobacteriales</taxon>
        <taxon>Flavobacteriaceae</taxon>
        <taxon>Lacinutrix</taxon>
    </lineage>
</organism>
<accession>A0AAC9LK22</accession>
<protein>
    <recommendedName>
        <fullName evidence="9">Secreted protein (Por secretion system target)</fullName>
    </recommendedName>
</protein>
<evidence type="ECO:0000256" key="1">
    <source>
        <dbReference type="ARBA" id="ARBA00022723"/>
    </source>
</evidence>
<proteinExistence type="predicted"/>
<evidence type="ECO:0000256" key="3">
    <source>
        <dbReference type="ARBA" id="ARBA00023008"/>
    </source>
</evidence>
<dbReference type="GO" id="GO:0009055">
    <property type="term" value="F:electron transfer activity"/>
    <property type="evidence" value="ECO:0007669"/>
    <property type="project" value="InterPro"/>
</dbReference>
<keyword evidence="3" id="KW-0186">Copper</keyword>
<dbReference type="NCBIfam" id="TIGR04183">
    <property type="entry name" value="Por_Secre_tail"/>
    <property type="match status" value="1"/>
</dbReference>
<dbReference type="Pfam" id="PF18962">
    <property type="entry name" value="Por_Secre_tail"/>
    <property type="match status" value="1"/>
</dbReference>
<dbReference type="Proteomes" id="UP000187506">
    <property type="component" value="Chromosome"/>
</dbReference>